<dbReference type="EMBL" id="UPTC01000028">
    <property type="protein sequence ID" value="VBB25643.1"/>
    <property type="molecule type" value="Genomic_DNA"/>
</dbReference>
<gene>
    <name evidence="2" type="ORF">NAV_LOCUS473</name>
</gene>
<accession>A0A498S2V4</accession>
<sequence>MMTLMYRLNPAISHRVSLYSQEESTPSSATTASTSAIPTGSSSAASATSSLPSSGSKHIKCAINLAAITNQQTVATSTKMYSLQHQTSLQPNGSATNARSQSRSTEGSGSGGLTPSNSSQQSGSTQPSQQTHQMQPMGQLGVALQQATGIEAPPASFTFNNSDLFSSFPTNHNLLQYQMRPELMGLPGFRAANGSSVNAENSKLLRTIKALEAKKVVDTNSKKNNGTWIFQLFRINPKSIIRIKVTFIEVIHEIRETKKLGY</sequence>
<protein>
    <submittedName>
        <fullName evidence="2">Uncharacterized protein</fullName>
    </submittedName>
</protein>
<feature type="region of interest" description="Disordered" evidence="1">
    <location>
        <begin position="84"/>
        <end position="135"/>
    </location>
</feature>
<feature type="region of interest" description="Disordered" evidence="1">
    <location>
        <begin position="19"/>
        <end position="53"/>
    </location>
</feature>
<dbReference type="AlphaFoldDB" id="A0A498S2V4"/>
<organism evidence="2 3">
    <name type="scientific">Acanthocheilonema viteae</name>
    <name type="common">Filarial nematode worm</name>
    <name type="synonym">Dipetalonema viteae</name>
    <dbReference type="NCBI Taxonomy" id="6277"/>
    <lineage>
        <taxon>Eukaryota</taxon>
        <taxon>Metazoa</taxon>
        <taxon>Ecdysozoa</taxon>
        <taxon>Nematoda</taxon>
        <taxon>Chromadorea</taxon>
        <taxon>Rhabditida</taxon>
        <taxon>Spirurina</taxon>
        <taxon>Spiruromorpha</taxon>
        <taxon>Filarioidea</taxon>
        <taxon>Onchocercidae</taxon>
        <taxon>Acanthocheilonema</taxon>
    </lineage>
</organism>
<reference evidence="2 3" key="1">
    <citation type="submission" date="2018-08" db="EMBL/GenBank/DDBJ databases">
        <authorList>
            <person name="Laetsch R D."/>
            <person name="Stevens L."/>
            <person name="Kumar S."/>
            <person name="Blaxter L. M."/>
        </authorList>
    </citation>
    <scope>NUCLEOTIDE SEQUENCE [LARGE SCALE GENOMIC DNA]</scope>
</reference>
<feature type="compositionally biased region" description="Polar residues" evidence="1">
    <location>
        <begin position="84"/>
        <end position="107"/>
    </location>
</feature>
<name>A0A498S2V4_ACAVI</name>
<dbReference type="Proteomes" id="UP000276991">
    <property type="component" value="Unassembled WGS sequence"/>
</dbReference>
<proteinExistence type="predicted"/>
<evidence type="ECO:0000313" key="2">
    <source>
        <dbReference type="EMBL" id="VBB25643.1"/>
    </source>
</evidence>
<keyword evidence="3" id="KW-1185">Reference proteome</keyword>
<feature type="compositionally biased region" description="Low complexity" evidence="1">
    <location>
        <begin position="114"/>
        <end position="133"/>
    </location>
</feature>
<feature type="compositionally biased region" description="Low complexity" evidence="1">
    <location>
        <begin position="24"/>
        <end position="53"/>
    </location>
</feature>
<evidence type="ECO:0000256" key="1">
    <source>
        <dbReference type="SAM" id="MobiDB-lite"/>
    </source>
</evidence>
<evidence type="ECO:0000313" key="3">
    <source>
        <dbReference type="Proteomes" id="UP000276991"/>
    </source>
</evidence>
<dbReference type="OrthoDB" id="5825816at2759"/>